<dbReference type="Pfam" id="PF13287">
    <property type="entry name" value="Fn3_assoc"/>
    <property type="match status" value="1"/>
</dbReference>
<evidence type="ECO:0000313" key="3">
    <source>
        <dbReference type="Proteomes" id="UP000708576"/>
    </source>
</evidence>
<keyword evidence="3" id="KW-1185">Reference proteome</keyword>
<proteinExistence type="predicted"/>
<protein>
    <submittedName>
        <fullName evidence="2">Chitobiase/beta-hexosaminidase C-terminal domain-containing protein</fullName>
    </submittedName>
</protein>
<feature type="domain" description="Endonuclease/exonuclease/phosphatase" evidence="1">
    <location>
        <begin position="28"/>
        <end position="275"/>
    </location>
</feature>
<comment type="caution">
    <text evidence="2">The sequence shown here is derived from an EMBL/GenBank/DDBJ whole genome shotgun (WGS) entry which is preliminary data.</text>
</comment>
<reference evidence="2 3" key="1">
    <citation type="journal article" date="2015" name="Int. J. Syst. Evol. Microbiol.">
        <title>Carboxylicivirga linearis sp. nov., isolated from a sea cucumber culture pond.</title>
        <authorList>
            <person name="Wang F.Q."/>
            <person name="Zhou Y.X."/>
            <person name="Lin X.Z."/>
            <person name="Chen G.J."/>
            <person name="Du Z.J."/>
        </authorList>
    </citation>
    <scope>NUCLEOTIDE SEQUENCE [LARGE SCALE GENOMIC DNA]</scope>
    <source>
        <strain evidence="2 3">FB218</strain>
    </source>
</reference>
<organism evidence="2 3">
    <name type="scientific">Carboxylicivirga linearis</name>
    <dbReference type="NCBI Taxonomy" id="1628157"/>
    <lineage>
        <taxon>Bacteria</taxon>
        <taxon>Pseudomonadati</taxon>
        <taxon>Bacteroidota</taxon>
        <taxon>Bacteroidia</taxon>
        <taxon>Marinilabiliales</taxon>
        <taxon>Marinilabiliaceae</taxon>
        <taxon>Carboxylicivirga</taxon>
    </lineage>
</organism>
<dbReference type="SUPFAM" id="SSF56219">
    <property type="entry name" value="DNase I-like"/>
    <property type="match status" value="1"/>
</dbReference>
<dbReference type="Pfam" id="PF03372">
    <property type="entry name" value="Exo_endo_phos"/>
    <property type="match status" value="1"/>
</dbReference>
<gene>
    <name evidence="2" type="ORF">KEM10_00330</name>
</gene>
<dbReference type="RefSeq" id="WP_212212015.1">
    <property type="nucleotide sequence ID" value="NZ_JAGUCO010000001.1"/>
</dbReference>
<dbReference type="PANTHER" id="PTHR12121">
    <property type="entry name" value="CARBON CATABOLITE REPRESSOR PROTEIN 4"/>
    <property type="match status" value="1"/>
</dbReference>
<dbReference type="CDD" id="cd09083">
    <property type="entry name" value="EEP-1"/>
    <property type="match status" value="1"/>
</dbReference>
<dbReference type="PROSITE" id="PS51257">
    <property type="entry name" value="PROKAR_LIPOPROTEIN"/>
    <property type="match status" value="1"/>
</dbReference>
<evidence type="ECO:0000313" key="2">
    <source>
        <dbReference type="EMBL" id="MBS2096699.1"/>
    </source>
</evidence>
<dbReference type="Proteomes" id="UP000708576">
    <property type="component" value="Unassembled WGS sequence"/>
</dbReference>
<dbReference type="InterPro" id="IPR026876">
    <property type="entry name" value="Fn3_assoc_repeat"/>
</dbReference>
<evidence type="ECO:0000259" key="1">
    <source>
        <dbReference type="Pfam" id="PF03372"/>
    </source>
</evidence>
<dbReference type="Gene3D" id="3.60.10.10">
    <property type="entry name" value="Endonuclease/exonuclease/phosphatase"/>
    <property type="match status" value="1"/>
</dbReference>
<dbReference type="PANTHER" id="PTHR12121:SF36">
    <property type="entry name" value="ENDONUCLEASE_EXONUCLEASE_PHOSPHATASE DOMAIN-CONTAINING PROTEIN"/>
    <property type="match status" value="1"/>
</dbReference>
<accession>A0ABS5JPE2</accession>
<dbReference type="InterPro" id="IPR036691">
    <property type="entry name" value="Endo/exonu/phosph_ase_sf"/>
</dbReference>
<sequence length="531" mass="60197">MRLQLLYILLLVLVFSSCGVNDRSLSVISFNIRYDNPGDGINSWDNRKGIAFSFLDKEKPDVIGFQEVLPRQLKHLQEHLKDYTSIAAGREDGKDAGEMTPIFFKKDKFELISSSHFWLSNTPDIPGSKNWGTHFPRIVTWVQLRNIENGYIFYVFNTHFSHISSFARNESSVLLLDKIQLLAGDAPVVVTGDFNATFNQVAYQTLTDHWIDHSALWDSRFENLTTDNETVTTFNGFNDNTEKMIIDHILVNGMFLVQSFRTYPIKKGDTFISDHFPIKAVLSFRLNEKLSDKEPRELIPSLQDPFFNTDGIAFAKKMSVPIVLPDNSANIYYTLDGSKPDTASLKYDEPIVLNKTTTITAFAFKKRKKPSNTITKTFIKRSNVECKVIDVSPNNDKLTDGLFDFLQDNKQGAIDLKNGWLKSDSSEVIMTCKLNRMTQISEVYLSHLSRPNLGILSPKSIEVSISKDNKNFEIFGSVSLVPSTDKGENQKSIELISGQQTGRYLKIRIVNPEISIDSIPSKLFIDEIVII</sequence>
<dbReference type="InterPro" id="IPR050410">
    <property type="entry name" value="CCR4/nocturin_mRNA_transcr"/>
</dbReference>
<dbReference type="InterPro" id="IPR005135">
    <property type="entry name" value="Endo/exonuclease/phosphatase"/>
</dbReference>
<dbReference type="EMBL" id="JAGUCO010000001">
    <property type="protein sequence ID" value="MBS2096699.1"/>
    <property type="molecule type" value="Genomic_DNA"/>
</dbReference>
<name>A0ABS5JPE2_9BACT</name>